<dbReference type="GO" id="GO:0016758">
    <property type="term" value="F:hexosyltransferase activity"/>
    <property type="evidence" value="ECO:0007669"/>
    <property type="project" value="InterPro"/>
</dbReference>
<accession>V6DK25</accession>
<dbReference type="AlphaFoldDB" id="V6DK25"/>
<dbReference type="STRING" id="673862.BABL1_gene_142"/>
<dbReference type="Gene3D" id="3.40.50.2000">
    <property type="entry name" value="Glycogen Phosphorylase B"/>
    <property type="match status" value="1"/>
</dbReference>
<dbReference type="eggNOG" id="COG0707">
    <property type="taxonomic scope" value="Bacteria"/>
</dbReference>
<organism evidence="2 3">
    <name type="scientific">Candidatus Babela massiliensis</name>
    <dbReference type="NCBI Taxonomy" id="673862"/>
    <lineage>
        <taxon>Bacteria</taxon>
        <taxon>Candidatus Babelota</taxon>
        <taxon>Candidatus Babeliae</taxon>
        <taxon>Candidatus Babeliales</taxon>
        <taxon>Candidatus Babeliaceae</taxon>
        <taxon>Candidatus Babela</taxon>
    </lineage>
</organism>
<evidence type="ECO:0000259" key="1">
    <source>
        <dbReference type="Pfam" id="PF04101"/>
    </source>
</evidence>
<sequence>MKKIVFLIFLISVNFLSAVNRKVKSIKRKRKNVFTYINHNKFVNAPIISLNLNQLKLRKIRIKRSFLKVRPLVKPKKNILIFTSKGGGGHIAVANALKGYLSNFYDIKIVNFFEDVMTSLDIVRTLTLGKLSSEDFYNLCLRYNFIKLLNIFSRVGAWGLRTRQNSMEKLLYEYINKLDIKPDLIVSVIPMVNNVILSAAEKLDIPFLIITNDLDTVNYINGITKVNYKKFYYTLSFDDSDIIEKIEAANIPSNQIVFSGFPLRPEFFYKNKDKEPIYKDFDIPEDKKKVMVLMGGAGSYACYKYVKSLSRYKYPIHIIACIGREESLRASINKIKLPPHITLSIIGYTNRISDLMAISDVLITKSGPGSICEAIASKLPMIIDKTNDIIRWENMNVDFVKKYKLGEILTNMRNLHSTLDKLLSNFDYRQEISQNINSFSGKLSFQDKITNLVKGILV</sequence>
<dbReference type="InterPro" id="IPR050519">
    <property type="entry name" value="Glycosyltransf_28_UgtP"/>
</dbReference>
<dbReference type="EMBL" id="HG793133">
    <property type="protein sequence ID" value="CDK30871.1"/>
    <property type="molecule type" value="Genomic_DNA"/>
</dbReference>
<gene>
    <name evidence="2" type="primary">ugtP_1</name>
    <name evidence="2" type="ORF">BABL1_gene_142</name>
</gene>
<keyword evidence="2" id="KW-0808">Transferase</keyword>
<dbReference type="HOGENOM" id="CLU_596761_0_0_7"/>
<dbReference type="PANTHER" id="PTHR43025">
    <property type="entry name" value="MONOGALACTOSYLDIACYLGLYCEROL SYNTHASE"/>
    <property type="match status" value="1"/>
</dbReference>
<dbReference type="OrthoDB" id="9815663at2"/>
<protein>
    <submittedName>
        <fullName evidence="2">UDP-N-acetylglucosamine:LPS N-acetylglucosamine transferase</fullName>
    </submittedName>
</protein>
<reference evidence="2 3" key="1">
    <citation type="journal article" date="2015" name="Biol. Direct">
        <title>Babela massiliensis, a representative of a widespread bacterial phylum with unusual adaptations to parasitism in amoebae.</title>
        <authorList>
            <person name="Pagnier I."/>
            <person name="Yutin N."/>
            <person name="Croce O."/>
            <person name="Makarova K.S."/>
            <person name="Wolf Y.I."/>
            <person name="Benamar S."/>
            <person name="Raoult D."/>
            <person name="Koonin E.V."/>
            <person name="La Scola B."/>
        </authorList>
    </citation>
    <scope>NUCLEOTIDE SEQUENCE [LARGE SCALE GENOMIC DNA]</scope>
    <source>
        <strain evidence="3">BABL1</strain>
    </source>
</reference>
<proteinExistence type="predicted"/>
<evidence type="ECO:0000313" key="3">
    <source>
        <dbReference type="Proteomes" id="UP000018769"/>
    </source>
</evidence>
<name>V6DK25_9BACT</name>
<feature type="domain" description="Glycosyl transferase family 28 C-terminal" evidence="1">
    <location>
        <begin position="315"/>
        <end position="383"/>
    </location>
</feature>
<keyword evidence="3" id="KW-1185">Reference proteome</keyword>
<dbReference type="KEGG" id="dpb:BABL1_gene_142"/>
<dbReference type="SUPFAM" id="SSF53756">
    <property type="entry name" value="UDP-Glycosyltransferase/glycogen phosphorylase"/>
    <property type="match status" value="1"/>
</dbReference>
<dbReference type="PANTHER" id="PTHR43025:SF3">
    <property type="entry name" value="MONOGALACTOSYLDIACYLGLYCEROL SYNTHASE 1, CHLOROPLASTIC"/>
    <property type="match status" value="1"/>
</dbReference>
<dbReference type="RefSeq" id="WP_023792677.1">
    <property type="nucleotide sequence ID" value="NC_023003.1"/>
</dbReference>
<dbReference type="Pfam" id="PF04101">
    <property type="entry name" value="Glyco_tran_28_C"/>
    <property type="match status" value="1"/>
</dbReference>
<dbReference type="Proteomes" id="UP000018769">
    <property type="component" value="Chromosome I"/>
</dbReference>
<evidence type="ECO:0000313" key="2">
    <source>
        <dbReference type="EMBL" id="CDK30871.1"/>
    </source>
</evidence>
<dbReference type="InterPro" id="IPR007235">
    <property type="entry name" value="Glyco_trans_28_C"/>
</dbReference>